<evidence type="ECO:0000259" key="12">
    <source>
        <dbReference type="Pfam" id="PF01529"/>
    </source>
</evidence>
<feature type="transmembrane region" description="Helical" evidence="10">
    <location>
        <begin position="26"/>
        <end position="48"/>
    </location>
</feature>
<evidence type="ECO:0000256" key="9">
    <source>
        <dbReference type="ARBA" id="ARBA00048048"/>
    </source>
</evidence>
<dbReference type="InterPro" id="IPR001594">
    <property type="entry name" value="Palmitoyltrfase_DHHC"/>
</dbReference>
<reference evidence="13" key="1">
    <citation type="submission" date="2021-02" db="EMBL/GenBank/DDBJ databases">
        <authorList>
            <person name="Dougan E. K."/>
            <person name="Rhodes N."/>
            <person name="Thang M."/>
            <person name="Chan C."/>
        </authorList>
    </citation>
    <scope>NUCLEOTIDE SEQUENCE</scope>
</reference>
<dbReference type="GO" id="GO:0005783">
    <property type="term" value="C:endoplasmic reticulum"/>
    <property type="evidence" value="ECO:0007669"/>
    <property type="project" value="TreeGrafter"/>
</dbReference>
<sequence>MTQKLYGNNLVFCKGRFISGPDSRSCLMSLLMVLIPSIVWQVVPGVFFAVESSVIVPLIGAVLQLGSLAFMLATAFTDPGIMPRAKDFSEHHDKKAKVFRTKEPPRYHELVLRSHPFKLKYCTTCNIYRPPRCTHCSVCENCVERFDHHCPWLGNCIGKRNYWLFYLFVTFTGSLNVFVLATSISHLVMLCQTFQDSLGLGSGDAFLRAMKEQPLSAVLVVYSTGIVWFTGGLCAYHNYLVGTNQSTYEQIKGVYTNGNNPFDRGVIGNYVDILLSRVRPRYFNPYTGRLLWPRPQLAGSRVPRRPSLTLPKSPETKVADSGMPRDRASPQSPKGQQPDFGQSAEARDGERPSDLPGPRGGAQMEQVTERQGGQQPSATQRRQAEIMEMMPATQPRIETPKPVPQPQPKNHQPLPSPGEQNPPTLEVDQSVIHLSESDGDPGRGGQAL</sequence>
<feature type="region of interest" description="Disordered" evidence="11">
    <location>
        <begin position="297"/>
        <end position="448"/>
    </location>
</feature>
<name>A0A813LVZ6_POLGL</name>
<gene>
    <name evidence="13" type="ORF">PGLA2088_LOCUS49616</name>
</gene>
<protein>
    <recommendedName>
        <fullName evidence="10">Palmitoyltransferase</fullName>
        <ecNumber evidence="10">2.3.1.225</ecNumber>
    </recommendedName>
</protein>
<feature type="transmembrane region" description="Helical" evidence="10">
    <location>
        <begin position="163"/>
        <end position="195"/>
    </location>
</feature>
<dbReference type="EMBL" id="CAJNNW010037106">
    <property type="protein sequence ID" value="CAE8739439.1"/>
    <property type="molecule type" value="Genomic_DNA"/>
</dbReference>
<feature type="transmembrane region" description="Helical" evidence="10">
    <location>
        <begin position="54"/>
        <end position="76"/>
    </location>
</feature>
<dbReference type="PANTHER" id="PTHR22883:SF43">
    <property type="entry name" value="PALMITOYLTRANSFERASE APP"/>
    <property type="match status" value="1"/>
</dbReference>
<dbReference type="GO" id="GO:0019706">
    <property type="term" value="F:protein-cysteine S-palmitoyltransferase activity"/>
    <property type="evidence" value="ECO:0007669"/>
    <property type="project" value="UniProtKB-EC"/>
</dbReference>
<evidence type="ECO:0000256" key="8">
    <source>
        <dbReference type="ARBA" id="ARBA00023315"/>
    </source>
</evidence>
<keyword evidence="6" id="KW-0564">Palmitate</keyword>
<keyword evidence="7" id="KW-0449">Lipoprotein</keyword>
<dbReference type="GO" id="GO:0006612">
    <property type="term" value="P:protein targeting to membrane"/>
    <property type="evidence" value="ECO:0007669"/>
    <property type="project" value="TreeGrafter"/>
</dbReference>
<evidence type="ECO:0000313" key="13">
    <source>
        <dbReference type="EMBL" id="CAE8739439.1"/>
    </source>
</evidence>
<feature type="transmembrane region" description="Helical" evidence="10">
    <location>
        <begin position="215"/>
        <end position="236"/>
    </location>
</feature>
<feature type="compositionally biased region" description="Basic and acidic residues" evidence="11">
    <location>
        <begin position="314"/>
        <end position="328"/>
    </location>
</feature>
<proteinExistence type="inferred from homology"/>
<keyword evidence="2 10" id="KW-0808">Transferase</keyword>
<evidence type="ECO:0000256" key="10">
    <source>
        <dbReference type="RuleBase" id="RU079119"/>
    </source>
</evidence>
<dbReference type="Pfam" id="PF01529">
    <property type="entry name" value="DHHC"/>
    <property type="match status" value="1"/>
</dbReference>
<comment type="similarity">
    <text evidence="10">Belongs to the DHHC palmitoyltransferase family.</text>
</comment>
<evidence type="ECO:0000256" key="11">
    <source>
        <dbReference type="SAM" id="MobiDB-lite"/>
    </source>
</evidence>
<comment type="caution">
    <text evidence="13">The sequence shown here is derived from an EMBL/GenBank/DDBJ whole genome shotgun (WGS) entry which is preliminary data.</text>
</comment>
<dbReference type="PANTHER" id="PTHR22883">
    <property type="entry name" value="ZINC FINGER DHHC DOMAIN CONTAINING PROTEIN"/>
    <property type="match status" value="1"/>
</dbReference>
<evidence type="ECO:0000313" key="14">
    <source>
        <dbReference type="Proteomes" id="UP000626109"/>
    </source>
</evidence>
<dbReference type="Proteomes" id="UP000626109">
    <property type="component" value="Unassembled WGS sequence"/>
</dbReference>
<evidence type="ECO:0000256" key="3">
    <source>
        <dbReference type="ARBA" id="ARBA00022692"/>
    </source>
</evidence>
<accession>A0A813LVZ6</accession>
<keyword evidence="5 10" id="KW-0472">Membrane</keyword>
<organism evidence="13 14">
    <name type="scientific">Polarella glacialis</name>
    <name type="common">Dinoflagellate</name>
    <dbReference type="NCBI Taxonomy" id="89957"/>
    <lineage>
        <taxon>Eukaryota</taxon>
        <taxon>Sar</taxon>
        <taxon>Alveolata</taxon>
        <taxon>Dinophyceae</taxon>
        <taxon>Suessiales</taxon>
        <taxon>Suessiaceae</taxon>
        <taxon>Polarella</taxon>
    </lineage>
</organism>
<dbReference type="InterPro" id="IPR039859">
    <property type="entry name" value="PFA4/ZDH16/20/ERF2-like"/>
</dbReference>
<evidence type="ECO:0000256" key="1">
    <source>
        <dbReference type="ARBA" id="ARBA00004127"/>
    </source>
</evidence>
<comment type="subcellular location">
    <subcellularLocation>
        <location evidence="1">Endomembrane system</location>
        <topology evidence="1">Multi-pass membrane protein</topology>
    </subcellularLocation>
</comment>
<feature type="compositionally biased region" description="Polar residues" evidence="11">
    <location>
        <begin position="365"/>
        <end position="381"/>
    </location>
</feature>
<dbReference type="PROSITE" id="PS50216">
    <property type="entry name" value="DHHC"/>
    <property type="match status" value="1"/>
</dbReference>
<evidence type="ECO:0000256" key="5">
    <source>
        <dbReference type="ARBA" id="ARBA00023136"/>
    </source>
</evidence>
<keyword evidence="3 10" id="KW-0812">Transmembrane</keyword>
<comment type="domain">
    <text evidence="10">The DHHC domain is required for palmitoyltransferase activity.</text>
</comment>
<keyword evidence="8 10" id="KW-0012">Acyltransferase</keyword>
<dbReference type="EC" id="2.3.1.225" evidence="10"/>
<dbReference type="AlphaFoldDB" id="A0A813LVZ6"/>
<comment type="catalytic activity">
    <reaction evidence="9 10">
        <text>L-cysteinyl-[protein] + hexadecanoyl-CoA = S-hexadecanoyl-L-cysteinyl-[protein] + CoA</text>
        <dbReference type="Rhea" id="RHEA:36683"/>
        <dbReference type="Rhea" id="RHEA-COMP:10131"/>
        <dbReference type="Rhea" id="RHEA-COMP:11032"/>
        <dbReference type="ChEBI" id="CHEBI:29950"/>
        <dbReference type="ChEBI" id="CHEBI:57287"/>
        <dbReference type="ChEBI" id="CHEBI:57379"/>
        <dbReference type="ChEBI" id="CHEBI:74151"/>
        <dbReference type="EC" id="2.3.1.225"/>
    </reaction>
</comment>
<feature type="domain" description="Palmitoyltransferase DHHC" evidence="12">
    <location>
        <begin position="118"/>
        <end position="252"/>
    </location>
</feature>
<evidence type="ECO:0000256" key="2">
    <source>
        <dbReference type="ARBA" id="ARBA00022679"/>
    </source>
</evidence>
<evidence type="ECO:0000256" key="7">
    <source>
        <dbReference type="ARBA" id="ARBA00023288"/>
    </source>
</evidence>
<dbReference type="GO" id="GO:0005794">
    <property type="term" value="C:Golgi apparatus"/>
    <property type="evidence" value="ECO:0007669"/>
    <property type="project" value="TreeGrafter"/>
</dbReference>
<keyword evidence="4 10" id="KW-1133">Transmembrane helix</keyword>
<evidence type="ECO:0000256" key="6">
    <source>
        <dbReference type="ARBA" id="ARBA00023139"/>
    </source>
</evidence>
<evidence type="ECO:0000256" key="4">
    <source>
        <dbReference type="ARBA" id="ARBA00022989"/>
    </source>
</evidence>